<keyword evidence="2" id="KW-1185">Reference proteome</keyword>
<accession>A0ABT2ZD72</accession>
<dbReference type="EMBL" id="JAOWKY010000002">
    <property type="protein sequence ID" value="MCV2869090.1"/>
    <property type="molecule type" value="Genomic_DNA"/>
</dbReference>
<name>A0ABT2ZD72_9RHOB</name>
<dbReference type="InterPro" id="IPR009078">
    <property type="entry name" value="Ferritin-like_SF"/>
</dbReference>
<sequence length="165" mass="18596">MAAAAEKATMEGLFLHWLNSIYHAEHRLAEALPQLAERASAGPLEQGLRTQLQEVKGQIERLQRIYEMIGETPSQGTCAAMDEIVGEMQRVVPDEAEDDLRDAALVAVMKTAKSYEIARYSTLLAWAKELAREDCVDLLEQTLDEEQMEAEMFTKASEERLNRRA</sequence>
<dbReference type="Gene3D" id="1.20.1260.10">
    <property type="match status" value="1"/>
</dbReference>
<dbReference type="RefSeq" id="WP_263734746.1">
    <property type="nucleotide sequence ID" value="NZ_JAOWKY010000002.1"/>
</dbReference>
<dbReference type="InterPro" id="IPR047114">
    <property type="entry name" value="YciF"/>
</dbReference>
<evidence type="ECO:0000313" key="1">
    <source>
        <dbReference type="EMBL" id="MCV2869090.1"/>
    </source>
</evidence>
<evidence type="ECO:0000313" key="2">
    <source>
        <dbReference type="Proteomes" id="UP001652542"/>
    </source>
</evidence>
<dbReference type="InterPro" id="IPR012347">
    <property type="entry name" value="Ferritin-like"/>
</dbReference>
<dbReference type="Proteomes" id="UP001652542">
    <property type="component" value="Unassembled WGS sequence"/>
</dbReference>
<dbReference type="InterPro" id="IPR010287">
    <property type="entry name" value="DUF892_YciF-like"/>
</dbReference>
<dbReference type="PANTHER" id="PTHR30565">
    <property type="entry name" value="PROTEIN YCIF"/>
    <property type="match status" value="1"/>
</dbReference>
<dbReference type="Pfam" id="PF05974">
    <property type="entry name" value="DUF892"/>
    <property type="match status" value="1"/>
</dbReference>
<dbReference type="PANTHER" id="PTHR30565:SF9">
    <property type="entry name" value="PROTEIN YCIF"/>
    <property type="match status" value="1"/>
</dbReference>
<protein>
    <submittedName>
        <fullName evidence="1">DUF892 family protein</fullName>
    </submittedName>
</protein>
<organism evidence="1 2">
    <name type="scientific">Albidovulum marisflavi</name>
    <dbReference type="NCBI Taxonomy" id="2984159"/>
    <lineage>
        <taxon>Bacteria</taxon>
        <taxon>Pseudomonadati</taxon>
        <taxon>Pseudomonadota</taxon>
        <taxon>Alphaproteobacteria</taxon>
        <taxon>Rhodobacterales</taxon>
        <taxon>Paracoccaceae</taxon>
        <taxon>Albidovulum</taxon>
    </lineage>
</organism>
<gene>
    <name evidence="1" type="ORF">OEW28_10675</name>
</gene>
<reference evidence="1 2" key="1">
    <citation type="submission" date="2022-10" db="EMBL/GenBank/DDBJ databases">
        <title>Defluviimonas sp. nov., isolated from ocean surface water.</title>
        <authorList>
            <person name="He W."/>
            <person name="Wang L."/>
            <person name="Zhang D.-F."/>
        </authorList>
    </citation>
    <scope>NUCLEOTIDE SEQUENCE [LARGE SCALE GENOMIC DNA]</scope>
    <source>
        <strain evidence="1 2">WL0002</strain>
    </source>
</reference>
<proteinExistence type="predicted"/>
<comment type="caution">
    <text evidence="1">The sequence shown here is derived from an EMBL/GenBank/DDBJ whole genome shotgun (WGS) entry which is preliminary data.</text>
</comment>
<dbReference type="SUPFAM" id="SSF47240">
    <property type="entry name" value="Ferritin-like"/>
    <property type="match status" value="1"/>
</dbReference>